<protein>
    <submittedName>
        <fullName evidence="2">Uncharacterized protein</fullName>
    </submittedName>
</protein>
<proteinExistence type="predicted"/>
<feature type="region of interest" description="Disordered" evidence="1">
    <location>
        <begin position="213"/>
        <end position="232"/>
    </location>
</feature>
<evidence type="ECO:0000313" key="2">
    <source>
        <dbReference type="EMBL" id="QHT29678.1"/>
    </source>
</evidence>
<name>A0A6C0EKY3_9ZZZZ</name>
<dbReference type="AlphaFoldDB" id="A0A6C0EKY3"/>
<organism evidence="2">
    <name type="scientific">viral metagenome</name>
    <dbReference type="NCBI Taxonomy" id="1070528"/>
    <lineage>
        <taxon>unclassified sequences</taxon>
        <taxon>metagenomes</taxon>
        <taxon>organismal metagenomes</taxon>
    </lineage>
</organism>
<sequence>MYINGIIPYSASLDCLITMSGDDCDETYLVEKIYGNFMVSFQKSEEEKKKKEEERRKKHADFLEAEKNKTSQARLNALYTINLRVRGMDMDTEDPVEKVREGLKVYGDVMNHSLNIRWLTEKEFIVYGFKIRRFENDDRGSLSGIIHDRFFSDRDIHCFYTVDKDGVKAMDVCSVTAYKEDTKSTNYVYELMEALEKAEAKYDKLQSCVPSWHTEESNNTDATPLPPRPRKVTRDVCYLGP</sequence>
<dbReference type="EMBL" id="MN738881">
    <property type="protein sequence ID" value="QHT29678.1"/>
    <property type="molecule type" value="Genomic_DNA"/>
</dbReference>
<accession>A0A6C0EKY3</accession>
<evidence type="ECO:0000256" key="1">
    <source>
        <dbReference type="SAM" id="MobiDB-lite"/>
    </source>
</evidence>
<reference evidence="2" key="1">
    <citation type="journal article" date="2020" name="Nature">
        <title>Giant virus diversity and host interactions through global metagenomics.</title>
        <authorList>
            <person name="Schulz F."/>
            <person name="Roux S."/>
            <person name="Paez-Espino D."/>
            <person name="Jungbluth S."/>
            <person name="Walsh D.A."/>
            <person name="Denef V.J."/>
            <person name="McMahon K.D."/>
            <person name="Konstantinidis K.T."/>
            <person name="Eloe-Fadrosh E.A."/>
            <person name="Kyrpides N.C."/>
            <person name="Woyke T."/>
        </authorList>
    </citation>
    <scope>NUCLEOTIDE SEQUENCE</scope>
    <source>
        <strain evidence="2">GVMAG-M-3300009068-24</strain>
    </source>
</reference>